<keyword evidence="10" id="KW-0675">Receptor</keyword>
<dbReference type="Proteomes" id="UP000085678">
    <property type="component" value="Unplaced"/>
</dbReference>
<dbReference type="InterPro" id="IPR036719">
    <property type="entry name" value="Neuro-gated_channel_TM_sf"/>
</dbReference>
<keyword evidence="5" id="KW-0813">Transport</keyword>
<accession>A0A1S3H448</accession>
<evidence type="ECO:0000256" key="6">
    <source>
        <dbReference type="SAM" id="MobiDB-lite"/>
    </source>
</evidence>
<dbReference type="GeneID" id="106151887"/>
<keyword evidence="9" id="KW-1185">Reference proteome</keyword>
<proteinExistence type="inferred from homology"/>
<dbReference type="PRINTS" id="PR00252">
    <property type="entry name" value="NRIONCHANNEL"/>
</dbReference>
<evidence type="ECO:0000313" key="10">
    <source>
        <dbReference type="RefSeq" id="XP_013380778.1"/>
    </source>
</evidence>
<keyword evidence="4 5" id="KW-0472">Membrane</keyword>
<evidence type="ECO:0000256" key="1">
    <source>
        <dbReference type="ARBA" id="ARBA00004141"/>
    </source>
</evidence>
<dbReference type="AlphaFoldDB" id="A0A1S3H448"/>
<name>A0A1S3H448_LINAN</name>
<feature type="signal peptide" evidence="5">
    <location>
        <begin position="1"/>
        <end position="25"/>
    </location>
</feature>
<dbReference type="Gene3D" id="2.70.170.10">
    <property type="entry name" value="Neurotransmitter-gated ion-channel ligand-binding domain"/>
    <property type="match status" value="1"/>
</dbReference>
<evidence type="ECO:0000259" key="7">
    <source>
        <dbReference type="Pfam" id="PF02931"/>
    </source>
</evidence>
<dbReference type="Pfam" id="PF02931">
    <property type="entry name" value="Neur_chan_LBD"/>
    <property type="match status" value="1"/>
</dbReference>
<organism evidence="9 10">
    <name type="scientific">Lingula anatina</name>
    <name type="common">Brachiopod</name>
    <name type="synonym">Lingula unguis</name>
    <dbReference type="NCBI Taxonomy" id="7574"/>
    <lineage>
        <taxon>Eukaryota</taxon>
        <taxon>Metazoa</taxon>
        <taxon>Spiralia</taxon>
        <taxon>Lophotrochozoa</taxon>
        <taxon>Brachiopoda</taxon>
        <taxon>Linguliformea</taxon>
        <taxon>Lingulata</taxon>
        <taxon>Lingulida</taxon>
        <taxon>Linguloidea</taxon>
        <taxon>Lingulidae</taxon>
        <taxon>Lingula</taxon>
    </lineage>
</organism>
<evidence type="ECO:0000256" key="2">
    <source>
        <dbReference type="ARBA" id="ARBA00022692"/>
    </source>
</evidence>
<keyword evidence="2 5" id="KW-0812">Transmembrane</keyword>
<dbReference type="Pfam" id="PF02932">
    <property type="entry name" value="Neur_chan_memb"/>
    <property type="match status" value="1"/>
</dbReference>
<dbReference type="CDD" id="cd18997">
    <property type="entry name" value="LGIC_ECD_nAChR"/>
    <property type="match status" value="1"/>
</dbReference>
<gene>
    <name evidence="10" type="primary">LOC106151887</name>
</gene>
<comment type="subcellular location">
    <subcellularLocation>
        <location evidence="1">Membrane</location>
        <topology evidence="1">Multi-pass membrane protein</topology>
    </subcellularLocation>
</comment>
<evidence type="ECO:0000259" key="8">
    <source>
        <dbReference type="Pfam" id="PF02932"/>
    </source>
</evidence>
<keyword evidence="5" id="KW-0732">Signal</keyword>
<dbReference type="STRING" id="7574.A0A1S3H448"/>
<evidence type="ECO:0000256" key="5">
    <source>
        <dbReference type="RuleBase" id="RU000687"/>
    </source>
</evidence>
<keyword evidence="5" id="KW-0407">Ion channel</keyword>
<dbReference type="FunFam" id="1.20.58.390:FF:000043">
    <property type="entry name" value="AcetylCholine Receptor"/>
    <property type="match status" value="1"/>
</dbReference>
<keyword evidence="3 5" id="KW-1133">Transmembrane helix</keyword>
<dbReference type="PANTHER" id="PTHR18945">
    <property type="entry name" value="NEUROTRANSMITTER GATED ION CHANNEL"/>
    <property type="match status" value="1"/>
</dbReference>
<dbReference type="InterPro" id="IPR038050">
    <property type="entry name" value="Neuro_actylchol_rec"/>
</dbReference>
<sequence length="503" mass="56915">MDFTLLSSVFIAVTTLLALTTHVSAGISNGTGSYGTLINLKSELFKTYDSSNRPVKDMDTPVNVSIDISINQLIELNAAEQILFLSLWLRQQWVDEILTWNPTDYHNISSFEVSISSIWKPDVTIYNDVREEERDLSAYTATVTSEGLVSWRTPIILKSSCLMDINYFPYDTQRCPIKFGSWHFNGYQLDLRNMSEMGDMKSFVTNGEWRLAKVPVMRTVKYYSCCPEPYPDVTFYLIVCRKPLFYIFNLVLPCIVVLAMAAISFYLPVESGEKVSFGVTAVLALMVFLQLVSDLTPTQSEVVPVLSVYLVTVLVLLCISTITSIMVTNIHFRGERGQSVPYWMQKVFLGFVATVIGKKKTVKEALRGKEPEDHHHSWERGANVTAVKYQKKSKNGLNGHNTQDRSDLSLPEDDSNDHENLLKSTQLLKDILRTLQGGDEDGQKQKEDECSKTQWQLIAYVIDRLVFGTYVIVTVIATVLFFTLTPACHEDIDDLRLESVYSS</sequence>
<dbReference type="PROSITE" id="PS00236">
    <property type="entry name" value="NEUROTR_ION_CHANNEL"/>
    <property type="match status" value="1"/>
</dbReference>
<protein>
    <submittedName>
        <fullName evidence="10">Neuronal acetylcholine receptor subunit alpha-9 isoform X2</fullName>
    </submittedName>
</protein>
<feature type="chain" id="PRO_5022257130" evidence="5">
    <location>
        <begin position="26"/>
        <end position="503"/>
    </location>
</feature>
<evidence type="ECO:0000256" key="3">
    <source>
        <dbReference type="ARBA" id="ARBA00022989"/>
    </source>
</evidence>
<dbReference type="InterPro" id="IPR006202">
    <property type="entry name" value="Neur_chan_lig-bd"/>
</dbReference>
<dbReference type="FunFam" id="2.70.170.10:FF:000030">
    <property type="entry name" value="AcetylCholine Receptor"/>
    <property type="match status" value="1"/>
</dbReference>
<feature type="transmembrane region" description="Helical" evidence="5">
    <location>
        <begin position="465"/>
        <end position="484"/>
    </location>
</feature>
<feature type="transmembrane region" description="Helical" evidence="5">
    <location>
        <begin position="275"/>
        <end position="293"/>
    </location>
</feature>
<feature type="region of interest" description="Disordered" evidence="6">
    <location>
        <begin position="394"/>
        <end position="415"/>
    </location>
</feature>
<feature type="domain" description="Neurotransmitter-gated ion-channel transmembrane" evidence="8">
    <location>
        <begin position="250"/>
        <end position="482"/>
    </location>
</feature>
<dbReference type="SUPFAM" id="SSF63712">
    <property type="entry name" value="Nicotinic receptor ligand binding domain-like"/>
    <property type="match status" value="1"/>
</dbReference>
<keyword evidence="5" id="KW-0406">Ion transport</keyword>
<dbReference type="GO" id="GO:0004888">
    <property type="term" value="F:transmembrane signaling receptor activity"/>
    <property type="evidence" value="ECO:0007669"/>
    <property type="project" value="InterPro"/>
</dbReference>
<dbReference type="InterPro" id="IPR006201">
    <property type="entry name" value="Neur_channel"/>
</dbReference>
<dbReference type="InterPro" id="IPR006029">
    <property type="entry name" value="Neurotrans-gated_channel_TM"/>
</dbReference>
<dbReference type="CDD" id="cd19051">
    <property type="entry name" value="LGIC_TM_cation"/>
    <property type="match status" value="1"/>
</dbReference>
<evidence type="ECO:0000256" key="4">
    <source>
        <dbReference type="ARBA" id="ARBA00023136"/>
    </source>
</evidence>
<dbReference type="OrthoDB" id="5975154at2759"/>
<comment type="similarity">
    <text evidence="5">Belongs to the ligand-gated ion channel (TC 1.A.9) family.</text>
</comment>
<feature type="transmembrane region" description="Helical" evidence="5">
    <location>
        <begin position="244"/>
        <end position="268"/>
    </location>
</feature>
<dbReference type="SUPFAM" id="SSF90112">
    <property type="entry name" value="Neurotransmitter-gated ion-channel transmembrane pore"/>
    <property type="match status" value="1"/>
</dbReference>
<dbReference type="RefSeq" id="XP_013380778.1">
    <property type="nucleotide sequence ID" value="XM_013525324.1"/>
</dbReference>
<dbReference type="GO" id="GO:0016020">
    <property type="term" value="C:membrane"/>
    <property type="evidence" value="ECO:0007669"/>
    <property type="project" value="UniProtKB-SubCell"/>
</dbReference>
<feature type="transmembrane region" description="Helical" evidence="5">
    <location>
        <begin position="305"/>
        <end position="327"/>
    </location>
</feature>
<evidence type="ECO:0000313" key="9">
    <source>
        <dbReference type="Proteomes" id="UP000085678"/>
    </source>
</evidence>
<feature type="domain" description="Neurotransmitter-gated ion-channel ligand-binding" evidence="7">
    <location>
        <begin position="40"/>
        <end position="243"/>
    </location>
</feature>
<dbReference type="Gene3D" id="1.20.58.390">
    <property type="entry name" value="Neurotransmitter-gated ion-channel transmembrane domain"/>
    <property type="match status" value="1"/>
</dbReference>
<dbReference type="GO" id="GO:0005230">
    <property type="term" value="F:extracellular ligand-gated monoatomic ion channel activity"/>
    <property type="evidence" value="ECO:0007669"/>
    <property type="project" value="InterPro"/>
</dbReference>
<dbReference type="InParanoid" id="A0A1S3H448"/>
<reference evidence="10" key="1">
    <citation type="submission" date="2025-08" db="UniProtKB">
        <authorList>
            <consortium name="RefSeq"/>
        </authorList>
    </citation>
    <scope>IDENTIFICATION</scope>
    <source>
        <tissue evidence="10">Gonads</tissue>
    </source>
</reference>
<dbReference type="InterPro" id="IPR036734">
    <property type="entry name" value="Neur_chan_lig-bd_sf"/>
</dbReference>
<dbReference type="NCBIfam" id="TIGR00860">
    <property type="entry name" value="LIC"/>
    <property type="match status" value="1"/>
</dbReference>
<dbReference type="InterPro" id="IPR018000">
    <property type="entry name" value="Neurotransmitter_ion_chnl_CS"/>
</dbReference>